<dbReference type="HOGENOM" id="CLU_089258_1_4_6"/>
<evidence type="ECO:0008006" key="5">
    <source>
        <dbReference type="Google" id="ProtNLM"/>
    </source>
</evidence>
<dbReference type="STRING" id="393595.ABO_1780"/>
<dbReference type="InterPro" id="IPR036388">
    <property type="entry name" value="WH-like_DNA-bd_sf"/>
</dbReference>
<dbReference type="PANTHER" id="PTHR43252">
    <property type="entry name" value="TRANSCRIPTIONAL REGULATOR YQJI"/>
    <property type="match status" value="1"/>
</dbReference>
<dbReference type="Gene3D" id="1.10.10.10">
    <property type="entry name" value="Winged helix-like DNA-binding domain superfamily/Winged helix DNA-binding domain"/>
    <property type="match status" value="1"/>
</dbReference>
<dbReference type="InterPro" id="IPR005149">
    <property type="entry name" value="Tscrpt_reg_PadR_N"/>
</dbReference>
<accession>Q0VNM0</accession>
<proteinExistence type="predicted"/>
<evidence type="ECO:0000259" key="1">
    <source>
        <dbReference type="Pfam" id="PF03551"/>
    </source>
</evidence>
<dbReference type="Pfam" id="PF10400">
    <property type="entry name" value="Vir_act_alpha_C"/>
    <property type="match status" value="1"/>
</dbReference>
<dbReference type="Pfam" id="PF03551">
    <property type="entry name" value="PadR"/>
    <property type="match status" value="1"/>
</dbReference>
<evidence type="ECO:0000313" key="3">
    <source>
        <dbReference type="EMBL" id="CAL17228.1"/>
    </source>
</evidence>
<feature type="domain" description="Transcription regulator PadR N-terminal" evidence="1">
    <location>
        <begin position="7"/>
        <end position="80"/>
    </location>
</feature>
<dbReference type="PANTHER" id="PTHR43252:SF4">
    <property type="entry name" value="TRANSCRIPTIONAL REGULATORY PROTEIN"/>
    <property type="match status" value="1"/>
</dbReference>
<feature type="domain" description="Transcription regulator PadR C-terminal" evidence="2">
    <location>
        <begin position="92"/>
        <end position="173"/>
    </location>
</feature>
<reference evidence="3 4" key="1">
    <citation type="journal article" date="2006" name="Nat. Biotechnol.">
        <title>Genome sequence of the ubiquitous hydrocarbon-degrading marine bacterium Alcanivorax borkumensis.</title>
        <authorList>
            <person name="Schneiker S."/>
            <person name="Martins dos Santos V.A.P."/>
            <person name="Bartels D."/>
            <person name="Bekel T."/>
            <person name="Brecht M."/>
            <person name="Buhrmester J."/>
            <person name="Chernikova T.N."/>
            <person name="Denaro R."/>
            <person name="Ferrer M."/>
            <person name="Gertler C."/>
            <person name="Goesmann A."/>
            <person name="Golyshina O.V."/>
            <person name="Kaminski F."/>
            <person name="Khachane A.N."/>
            <person name="Lang S."/>
            <person name="Linke B."/>
            <person name="McHardy A.C."/>
            <person name="Meyer F."/>
            <person name="Nechitaylo T."/>
            <person name="Puehler A."/>
            <person name="Regenhardt D."/>
            <person name="Rupp O."/>
            <person name="Sabirova J.S."/>
            <person name="Selbitschka W."/>
            <person name="Yakimov M.M."/>
            <person name="Timmis K.N."/>
            <person name="Vorhoelter F.-J."/>
            <person name="Weidner S."/>
            <person name="Kaiser O."/>
            <person name="Golyshin P.N."/>
        </authorList>
    </citation>
    <scope>NUCLEOTIDE SEQUENCE [LARGE SCALE GENOMIC DNA]</scope>
    <source>
        <strain evidence="4">ATCC 700651 / DSM 11573 / NCIMB 13689 / SK2</strain>
    </source>
</reference>
<dbReference type="Gene3D" id="6.10.140.190">
    <property type="match status" value="1"/>
</dbReference>
<gene>
    <name evidence="3" type="ordered locus">ABO_1780</name>
</gene>
<dbReference type="eggNOG" id="COG1695">
    <property type="taxonomic scope" value="Bacteria"/>
</dbReference>
<dbReference type="Proteomes" id="UP000008871">
    <property type="component" value="Chromosome"/>
</dbReference>
<sequence>MSLRHAILVLLQDQEASGYDLAREFANSIGLVWNATHQQIYLELGKLNDQSMVKYRHIPQDGKPDKKLYRITDEGRDELTRWLRKPAAPPRVRDAFMVKIAGGSMSDSATIIRELDDQTDLRRERLNTFEALAAKLNDTHQDRDLFTYLTLRRGILDQQTWLRWADEVRSALEKREEQASSVPTSV</sequence>
<protein>
    <recommendedName>
        <fullName evidence="5">PadR family transcriptional regulator</fullName>
    </recommendedName>
</protein>
<organism evidence="3 4">
    <name type="scientific">Alcanivorax borkumensis (strain ATCC 700651 / DSM 11573 / NCIMB 13689 / SK2)</name>
    <dbReference type="NCBI Taxonomy" id="393595"/>
    <lineage>
        <taxon>Bacteria</taxon>
        <taxon>Pseudomonadati</taxon>
        <taxon>Pseudomonadota</taxon>
        <taxon>Gammaproteobacteria</taxon>
        <taxon>Oceanospirillales</taxon>
        <taxon>Alcanivoracaceae</taxon>
        <taxon>Alcanivorax</taxon>
    </lineage>
</organism>
<evidence type="ECO:0000313" key="4">
    <source>
        <dbReference type="Proteomes" id="UP000008871"/>
    </source>
</evidence>
<dbReference type="OrthoDB" id="3186544at2"/>
<dbReference type="AlphaFoldDB" id="Q0VNM0"/>
<evidence type="ECO:0000259" key="2">
    <source>
        <dbReference type="Pfam" id="PF10400"/>
    </source>
</evidence>
<dbReference type="SUPFAM" id="SSF46785">
    <property type="entry name" value="Winged helix' DNA-binding domain"/>
    <property type="match status" value="1"/>
</dbReference>
<dbReference type="EMBL" id="AM286690">
    <property type="protein sequence ID" value="CAL17228.1"/>
    <property type="molecule type" value="Genomic_DNA"/>
</dbReference>
<dbReference type="InterPro" id="IPR036390">
    <property type="entry name" value="WH_DNA-bd_sf"/>
</dbReference>
<dbReference type="RefSeq" id="WP_011589061.1">
    <property type="nucleotide sequence ID" value="NC_008260.1"/>
</dbReference>
<dbReference type="InterPro" id="IPR018309">
    <property type="entry name" value="Tscrpt_reg_PadR_C"/>
</dbReference>
<name>Q0VNM0_ALCBS</name>
<keyword evidence="4" id="KW-1185">Reference proteome</keyword>
<dbReference type="KEGG" id="abo:ABO_1780"/>